<keyword evidence="3" id="KW-1185">Reference proteome</keyword>
<accession>A0A5B2V3U4</accession>
<proteinExistence type="predicted"/>
<name>A0A5B2V3U4_9PSED</name>
<gene>
    <name evidence="1" type="ORF">F1720_04850</name>
    <name evidence="2" type="ORF">SAMN04490181_4125</name>
</gene>
<dbReference type="Proteomes" id="UP000199620">
    <property type="component" value="Chromosome I"/>
</dbReference>
<dbReference type="RefSeq" id="WP_146552216.1">
    <property type="nucleotide sequence ID" value="NZ_BMNU01000003.1"/>
</dbReference>
<reference evidence="2 3" key="1">
    <citation type="submission" date="2016-10" db="EMBL/GenBank/DDBJ databases">
        <authorList>
            <person name="Varghese N."/>
            <person name="Submissions S."/>
        </authorList>
    </citation>
    <scope>NUCLEOTIDE SEQUENCE [LARGE SCALE GENOMIC DNA]</scope>
    <source>
        <strain evidence="2 3">BS2771</strain>
    </source>
</reference>
<organism evidence="1 4">
    <name type="scientific">Pseudomonas brenneri</name>
    <dbReference type="NCBI Taxonomy" id="129817"/>
    <lineage>
        <taxon>Bacteria</taxon>
        <taxon>Pseudomonadati</taxon>
        <taxon>Pseudomonadota</taxon>
        <taxon>Gammaproteobacteria</taxon>
        <taxon>Pseudomonadales</taxon>
        <taxon>Pseudomonadaceae</taxon>
        <taxon>Pseudomonas</taxon>
    </lineage>
</organism>
<sequence length="90" mass="9817">MKPPDFIESLNLRKILATATILTCTLAVSSSVYAKEDTYLCRISSLPGNPTETVTASSESEAVKKATKIVEDDAKKIYGITSLNIYCKKK</sequence>
<dbReference type="AlphaFoldDB" id="A0A5B2V3U4"/>
<evidence type="ECO:0000313" key="2">
    <source>
        <dbReference type="EMBL" id="SDV07025.1"/>
    </source>
</evidence>
<protein>
    <submittedName>
        <fullName evidence="1">Uncharacterized protein</fullName>
    </submittedName>
</protein>
<dbReference type="Proteomes" id="UP000325296">
    <property type="component" value="Unassembled WGS sequence"/>
</dbReference>
<dbReference type="EMBL" id="LT629800">
    <property type="protein sequence ID" value="SDV07025.1"/>
    <property type="molecule type" value="Genomic_DNA"/>
</dbReference>
<evidence type="ECO:0000313" key="3">
    <source>
        <dbReference type="Proteomes" id="UP000199620"/>
    </source>
</evidence>
<evidence type="ECO:0000313" key="4">
    <source>
        <dbReference type="Proteomes" id="UP000325296"/>
    </source>
</evidence>
<dbReference type="EMBL" id="VUOL01000002">
    <property type="protein sequence ID" value="KAA2232887.1"/>
    <property type="molecule type" value="Genomic_DNA"/>
</dbReference>
<reference evidence="1 4" key="2">
    <citation type="submission" date="2019-09" db="EMBL/GenBank/DDBJ databases">
        <title>Draft genome sequence of Pseudomonas brenneri CCUG 51514(T).</title>
        <authorList>
            <person name="Tunovic T."/>
            <person name="Pineiro-Iglesias B."/>
            <person name="Unosson C."/>
            <person name="Inganas E."/>
            <person name="Ohlen M."/>
            <person name="Cardew S."/>
            <person name="Jensie-Markopoulos S."/>
            <person name="Salva-Serra F."/>
            <person name="Jaen-Luchoro D."/>
            <person name="Svensson-Stadler L."/>
            <person name="Chun J."/>
            <person name="Moore E."/>
        </authorList>
    </citation>
    <scope>NUCLEOTIDE SEQUENCE [LARGE SCALE GENOMIC DNA]</scope>
    <source>
        <strain evidence="1 4">CCUG 51514</strain>
    </source>
</reference>
<evidence type="ECO:0000313" key="1">
    <source>
        <dbReference type="EMBL" id="KAA2232887.1"/>
    </source>
</evidence>